<evidence type="ECO:0000259" key="2">
    <source>
        <dbReference type="Pfam" id="PF20075"/>
    </source>
</evidence>
<dbReference type="InterPro" id="IPR045526">
    <property type="entry name" value="DUF6471"/>
</dbReference>
<evidence type="ECO:0000313" key="4">
    <source>
        <dbReference type="Proteomes" id="UP000500826"/>
    </source>
</evidence>
<sequence length="100" mass="11345">MPEHQKSPPGTASTSNQRRKTMWQDAAKRLLRAEMARHGYNYKSLARDLGDVDSDQSLMTRINRGTFSVAFFPEALRVMGTKSVDISHLPDPRETAARRK</sequence>
<proteinExistence type="predicted"/>
<evidence type="ECO:0000256" key="1">
    <source>
        <dbReference type="SAM" id="MobiDB-lite"/>
    </source>
</evidence>
<feature type="region of interest" description="Disordered" evidence="1">
    <location>
        <begin position="1"/>
        <end position="21"/>
    </location>
</feature>
<dbReference type="Pfam" id="PF20075">
    <property type="entry name" value="DUF6471"/>
    <property type="match status" value="1"/>
</dbReference>
<organism evidence="3 4">
    <name type="scientific">Ramlibacter terrae</name>
    <dbReference type="NCBI Taxonomy" id="2732511"/>
    <lineage>
        <taxon>Bacteria</taxon>
        <taxon>Pseudomonadati</taxon>
        <taxon>Pseudomonadota</taxon>
        <taxon>Betaproteobacteria</taxon>
        <taxon>Burkholderiales</taxon>
        <taxon>Comamonadaceae</taxon>
        <taxon>Ramlibacter</taxon>
    </lineage>
</organism>
<dbReference type="Proteomes" id="UP000500826">
    <property type="component" value="Chromosome"/>
</dbReference>
<name>A0ABX6P667_9BURK</name>
<accession>A0ABX6P667</accession>
<dbReference type="EMBL" id="CP053418">
    <property type="protein sequence ID" value="QJW85563.1"/>
    <property type="molecule type" value="Genomic_DNA"/>
</dbReference>
<protein>
    <recommendedName>
        <fullName evidence="2">DUF6471 domain-containing protein</fullName>
    </recommendedName>
</protein>
<evidence type="ECO:0000313" key="3">
    <source>
        <dbReference type="EMBL" id="QJW85563.1"/>
    </source>
</evidence>
<keyword evidence="4" id="KW-1185">Reference proteome</keyword>
<gene>
    <name evidence="3" type="ORF">HK414_26650</name>
</gene>
<reference evidence="3 4" key="1">
    <citation type="submission" date="2020-05" db="EMBL/GenBank/DDBJ databases">
        <title>Ramlibacter rhizophilus sp. nov., isolated from rhizosphere soil of national flower Mugunghwa from South Korea.</title>
        <authorList>
            <person name="Zheng-Fei Y."/>
            <person name="Huan T."/>
        </authorList>
    </citation>
    <scope>NUCLEOTIDE SEQUENCE [LARGE SCALE GENOMIC DNA]</scope>
    <source>
        <strain evidence="3 4">H242</strain>
    </source>
</reference>
<feature type="domain" description="DUF6471" evidence="2">
    <location>
        <begin position="23"/>
        <end position="84"/>
    </location>
</feature>